<evidence type="ECO:0000313" key="6">
    <source>
        <dbReference type="EMBL" id="KAF4302633.1"/>
    </source>
</evidence>
<dbReference type="InterPro" id="IPR003692">
    <property type="entry name" value="Hydantoinase_B"/>
</dbReference>
<dbReference type="PANTHER" id="PTHR11365:SF2">
    <property type="entry name" value="5-OXOPROLINASE"/>
    <property type="match status" value="1"/>
</dbReference>
<dbReference type="Proteomes" id="UP000572817">
    <property type="component" value="Unassembled WGS sequence"/>
</dbReference>
<dbReference type="GO" id="GO:0005829">
    <property type="term" value="C:cytosol"/>
    <property type="evidence" value="ECO:0007669"/>
    <property type="project" value="TreeGrafter"/>
</dbReference>
<gene>
    <name evidence="6" type="ORF">GTA08_BOTSDO14276</name>
</gene>
<dbReference type="Pfam" id="PF01968">
    <property type="entry name" value="Hydantoinase_A"/>
    <property type="match status" value="1"/>
</dbReference>
<feature type="domain" description="Acetophenone carboxylase-like C-terminal" evidence="5">
    <location>
        <begin position="591"/>
        <end position="645"/>
    </location>
</feature>
<evidence type="ECO:0000259" key="3">
    <source>
        <dbReference type="Pfam" id="PF02538"/>
    </source>
</evidence>
<dbReference type="AlphaFoldDB" id="A0A8H4IMC2"/>
<proteinExistence type="inferred from homology"/>
<dbReference type="Pfam" id="PF02538">
    <property type="entry name" value="Hydantoinase_B"/>
    <property type="match status" value="1"/>
</dbReference>
<dbReference type="Pfam" id="PF05378">
    <property type="entry name" value="Hydant_A_N"/>
    <property type="match status" value="1"/>
</dbReference>
<dbReference type="InterPro" id="IPR008040">
    <property type="entry name" value="Hydant_A_N"/>
</dbReference>
<comment type="similarity">
    <text evidence="1">Belongs to the oxoprolinase family.</text>
</comment>
<dbReference type="OrthoDB" id="3643at2759"/>
<reference evidence="6" key="1">
    <citation type="submission" date="2020-04" db="EMBL/GenBank/DDBJ databases">
        <title>Genome Assembly and Annotation of Botryosphaeria dothidea sdau 11-99, a Latent Pathogen of Apple Fruit Ring Rot in China.</title>
        <authorList>
            <person name="Yu C."/>
            <person name="Diao Y."/>
            <person name="Lu Q."/>
            <person name="Zhao J."/>
            <person name="Cui S."/>
            <person name="Peng C."/>
            <person name="He B."/>
            <person name="Liu H."/>
        </authorList>
    </citation>
    <scope>NUCLEOTIDE SEQUENCE [LARGE SCALE GENOMIC DNA]</scope>
    <source>
        <strain evidence="6">Sdau11-99</strain>
    </source>
</reference>
<evidence type="ECO:0000256" key="1">
    <source>
        <dbReference type="ARBA" id="ARBA00010403"/>
    </source>
</evidence>
<keyword evidence="7" id="KW-1185">Reference proteome</keyword>
<comment type="caution">
    <text evidence="6">The sequence shown here is derived from an EMBL/GenBank/DDBJ whole genome shotgun (WGS) entry which is preliminary data.</text>
</comment>
<dbReference type="GO" id="GO:0006749">
    <property type="term" value="P:glutathione metabolic process"/>
    <property type="evidence" value="ECO:0007669"/>
    <property type="project" value="TreeGrafter"/>
</dbReference>
<sequence length="740" mass="79373">MPSPETPKRLRISIDRGGTFTDCVASVPGRKTSSSSCSRSILKTTRYAPSEAIRRVLEIATGKKFPKGKKISLADVESIKMGTTVATNALLERNGEPTSRPRLFDLAINRPGVLYSEVIEVAERVTLEDWTERNDSARVDSTGLIKGVTGEWVRVLKPLVIGEIAAEIGFTQISLSSVAAPSIKIKYIDGFVSGFEDLENCDCRCEFMQSDGGLVEFKRLSGLRAVLSGPAGGVVGYARTCYDESNGTPLIGFDMGGTSTDVSRYAGQLEHVFETTTAGVIISTPQLDINTVAAGGGSVLSWRNGLFNVGPESASSHPGPACYRKGGPLTITDANLVLGRIDPACRFIPHIFGPNADEPLDISASRKLFDEMTAVINSEIDGKLTVEEVAAGFLSVANESMCRPIRILTEAKGHDSSLHNLASFGGAGGQHACALATNLGIRRVLIHKYSSILSAYGMALADVVHEERQPAALQYSDDSIPTIADALEKLSSKAEDVLIGQSISPARIATEKYLSLRFHGSDTAIMVQQKENADTLQAFKDAHLQEFGFIPEGRAVIVDDFRVRSIGKSPIDLSTAAAEAPPPSGKIASPSVTTQKPVYFENRGWIETPVYQLNSLDQGSKIYGPALILDKTQTIIVTPNAEATVHLDKIVIDLTSGEKSAVSSTKADPIQLSIFAHRFMGVAEQMGRALQRTSVSTNIKERLDFSCTVFSPDGGLVANAPHVPAMIGSMAYAVKWQIDH</sequence>
<evidence type="ECO:0000259" key="4">
    <source>
        <dbReference type="Pfam" id="PF05378"/>
    </source>
</evidence>
<feature type="domain" description="Hydantoinase/oxoprolinase N-terminal" evidence="4">
    <location>
        <begin position="11"/>
        <end position="165"/>
    </location>
</feature>
<evidence type="ECO:0000259" key="2">
    <source>
        <dbReference type="Pfam" id="PF01968"/>
    </source>
</evidence>
<dbReference type="EMBL" id="WWBZ02000068">
    <property type="protein sequence ID" value="KAF4302633.1"/>
    <property type="molecule type" value="Genomic_DNA"/>
</dbReference>
<evidence type="ECO:0000313" key="7">
    <source>
        <dbReference type="Proteomes" id="UP000572817"/>
    </source>
</evidence>
<organism evidence="6 7">
    <name type="scientific">Botryosphaeria dothidea</name>
    <dbReference type="NCBI Taxonomy" id="55169"/>
    <lineage>
        <taxon>Eukaryota</taxon>
        <taxon>Fungi</taxon>
        <taxon>Dikarya</taxon>
        <taxon>Ascomycota</taxon>
        <taxon>Pezizomycotina</taxon>
        <taxon>Dothideomycetes</taxon>
        <taxon>Dothideomycetes incertae sedis</taxon>
        <taxon>Botryosphaeriales</taxon>
        <taxon>Botryosphaeriaceae</taxon>
        <taxon>Botryosphaeria</taxon>
    </lineage>
</organism>
<name>A0A8H4IMC2_9PEZI</name>
<accession>A0A8H4IMC2</accession>
<dbReference type="InterPro" id="IPR049517">
    <property type="entry name" value="ACX-like_C"/>
</dbReference>
<dbReference type="PANTHER" id="PTHR11365">
    <property type="entry name" value="5-OXOPROLINASE RELATED"/>
    <property type="match status" value="1"/>
</dbReference>
<feature type="domain" description="Hydantoinase A/oxoprolinase" evidence="2">
    <location>
        <begin position="186"/>
        <end position="466"/>
    </location>
</feature>
<evidence type="ECO:0000259" key="5">
    <source>
        <dbReference type="Pfam" id="PF19278"/>
    </source>
</evidence>
<evidence type="ECO:0008006" key="8">
    <source>
        <dbReference type="Google" id="ProtNLM"/>
    </source>
</evidence>
<dbReference type="Pfam" id="PF19278">
    <property type="entry name" value="Hydant_A_C"/>
    <property type="match status" value="1"/>
</dbReference>
<protein>
    <recommendedName>
        <fullName evidence="8">5-oxoprolinase protein</fullName>
    </recommendedName>
</protein>
<feature type="domain" description="Hydantoinase B/oxoprolinase" evidence="3">
    <location>
        <begin position="668"/>
        <end position="739"/>
    </location>
</feature>
<dbReference type="GO" id="GO:0017168">
    <property type="term" value="F:5-oxoprolinase (ATP-hydrolyzing) activity"/>
    <property type="evidence" value="ECO:0007669"/>
    <property type="project" value="TreeGrafter"/>
</dbReference>
<dbReference type="InterPro" id="IPR045079">
    <property type="entry name" value="Oxoprolinase-like"/>
</dbReference>
<dbReference type="InterPro" id="IPR002821">
    <property type="entry name" value="Hydantoinase_A"/>
</dbReference>